<evidence type="ECO:0000313" key="1">
    <source>
        <dbReference type="EMBL" id="GLL13393.1"/>
    </source>
</evidence>
<dbReference type="InterPro" id="IPR006357">
    <property type="entry name" value="HAD-SF_hydro_IIA"/>
</dbReference>
<dbReference type="InterPro" id="IPR023214">
    <property type="entry name" value="HAD_sf"/>
</dbReference>
<dbReference type="Pfam" id="PF13344">
    <property type="entry name" value="Hydrolase_6"/>
    <property type="match status" value="1"/>
</dbReference>
<proteinExistence type="predicted"/>
<protein>
    <submittedName>
        <fullName evidence="1">HAD-superfamily hydrolase</fullName>
    </submittedName>
</protein>
<keyword evidence="1" id="KW-0378">Hydrolase</keyword>
<dbReference type="AlphaFoldDB" id="A0A9W6NY46"/>
<dbReference type="NCBIfam" id="TIGR01460">
    <property type="entry name" value="HAD-SF-IIA"/>
    <property type="match status" value="1"/>
</dbReference>
<dbReference type="EMBL" id="BSFQ01000021">
    <property type="protein sequence ID" value="GLL13393.1"/>
    <property type="molecule type" value="Genomic_DNA"/>
</dbReference>
<dbReference type="GO" id="GO:0016791">
    <property type="term" value="F:phosphatase activity"/>
    <property type="evidence" value="ECO:0007669"/>
    <property type="project" value="TreeGrafter"/>
</dbReference>
<dbReference type="SUPFAM" id="SSF56784">
    <property type="entry name" value="HAD-like"/>
    <property type="match status" value="1"/>
</dbReference>
<dbReference type="PANTHER" id="PTHR19288:SF46">
    <property type="entry name" value="HALOACID DEHALOGENASE-LIKE HYDROLASE DOMAIN-CONTAINING PROTEIN 2"/>
    <property type="match status" value="1"/>
</dbReference>
<dbReference type="RefSeq" id="WP_037049056.1">
    <property type="nucleotide sequence ID" value="NZ_BAAAUZ010000003.1"/>
</dbReference>
<dbReference type="InterPro" id="IPR036412">
    <property type="entry name" value="HAD-like_sf"/>
</dbReference>
<dbReference type="GO" id="GO:0005737">
    <property type="term" value="C:cytoplasm"/>
    <property type="evidence" value="ECO:0007669"/>
    <property type="project" value="TreeGrafter"/>
</dbReference>
<dbReference type="Gene3D" id="3.40.50.1000">
    <property type="entry name" value="HAD superfamily/HAD-like"/>
    <property type="match status" value="2"/>
</dbReference>
<accession>A0A9W6NY46</accession>
<reference evidence="1" key="2">
    <citation type="submission" date="2023-01" db="EMBL/GenBank/DDBJ databases">
        <authorList>
            <person name="Sun Q."/>
            <person name="Evtushenko L."/>
        </authorList>
    </citation>
    <scope>NUCLEOTIDE SEQUENCE</scope>
    <source>
        <strain evidence="1">VKM Ac-1069</strain>
    </source>
</reference>
<keyword evidence="2" id="KW-1185">Reference proteome</keyword>
<dbReference type="Proteomes" id="UP001143463">
    <property type="component" value="Unassembled WGS sequence"/>
</dbReference>
<reference evidence="1" key="1">
    <citation type="journal article" date="2014" name="Int. J. Syst. Evol. Microbiol.">
        <title>Complete genome sequence of Corynebacterium casei LMG S-19264T (=DSM 44701T), isolated from a smear-ripened cheese.</title>
        <authorList>
            <consortium name="US DOE Joint Genome Institute (JGI-PGF)"/>
            <person name="Walter F."/>
            <person name="Albersmeier A."/>
            <person name="Kalinowski J."/>
            <person name="Ruckert C."/>
        </authorList>
    </citation>
    <scope>NUCLEOTIDE SEQUENCE</scope>
    <source>
        <strain evidence="1">VKM Ac-1069</strain>
    </source>
</reference>
<gene>
    <name evidence="1" type="ORF">GCM10017577_45360</name>
</gene>
<name>A0A9W6NY46_9PSEU</name>
<comment type="caution">
    <text evidence="1">The sequence shown here is derived from an EMBL/GenBank/DDBJ whole genome shotgun (WGS) entry which is preliminary data.</text>
</comment>
<sequence>MADVRALLIDIDGVLTVSWEPLEGAVDALRRIRASDLPFALVTNTTSRTRAEIAGTLADAGFPVEVDDVLTAPAATAEHLRTHHADARVALLSSGDVAADLGDVRFVDLTEHADVVVLGGAGPEFTYEALDAAFARLQEGATLLAMHRNLYWRTSSGLQLDTGAFLAGLEEAAGVEATVLGKPSEAFFAAVLSRLGVAAAEAVMIGDDVEADVLGAQAAGIGGVLVRTGKFRPEAEEGVGGERPQRVVDSVADVPDLLGL</sequence>
<evidence type="ECO:0000313" key="2">
    <source>
        <dbReference type="Proteomes" id="UP001143463"/>
    </source>
</evidence>
<dbReference type="Pfam" id="PF13242">
    <property type="entry name" value="Hydrolase_like"/>
    <property type="match status" value="1"/>
</dbReference>
<dbReference type="PANTHER" id="PTHR19288">
    <property type="entry name" value="4-NITROPHENYLPHOSPHATASE-RELATED"/>
    <property type="match status" value="1"/>
</dbReference>
<organism evidence="1 2">
    <name type="scientific">Pseudonocardia halophobica</name>
    <dbReference type="NCBI Taxonomy" id="29401"/>
    <lineage>
        <taxon>Bacteria</taxon>
        <taxon>Bacillati</taxon>
        <taxon>Actinomycetota</taxon>
        <taxon>Actinomycetes</taxon>
        <taxon>Pseudonocardiales</taxon>
        <taxon>Pseudonocardiaceae</taxon>
        <taxon>Pseudonocardia</taxon>
    </lineage>
</organism>